<dbReference type="Pfam" id="PF03652">
    <property type="entry name" value="RuvX"/>
    <property type="match status" value="1"/>
</dbReference>
<name>X0SWT2_9ZZZZ</name>
<evidence type="ECO:0000256" key="3">
    <source>
        <dbReference type="ARBA" id="ARBA00022722"/>
    </source>
</evidence>
<evidence type="ECO:0000256" key="4">
    <source>
        <dbReference type="ARBA" id="ARBA00022801"/>
    </source>
</evidence>
<dbReference type="SUPFAM" id="SSF53098">
    <property type="entry name" value="Ribonuclease H-like"/>
    <property type="match status" value="1"/>
</dbReference>
<dbReference type="PANTHER" id="PTHR33317:SF4">
    <property type="entry name" value="POLYNUCLEOTIDYL TRANSFERASE, RIBONUCLEASE H-LIKE SUPERFAMILY PROTEIN"/>
    <property type="match status" value="1"/>
</dbReference>
<dbReference type="GO" id="GO:0004518">
    <property type="term" value="F:nuclease activity"/>
    <property type="evidence" value="ECO:0007669"/>
    <property type="project" value="UniProtKB-KW"/>
</dbReference>
<dbReference type="GO" id="GO:0016787">
    <property type="term" value="F:hydrolase activity"/>
    <property type="evidence" value="ECO:0007669"/>
    <property type="project" value="UniProtKB-KW"/>
</dbReference>
<dbReference type="AlphaFoldDB" id="X0SWT2"/>
<evidence type="ECO:0000313" key="6">
    <source>
        <dbReference type="EMBL" id="GAF80382.1"/>
    </source>
</evidence>
<reference evidence="6" key="1">
    <citation type="journal article" date="2014" name="Front. Microbiol.">
        <title>High frequency of phylogenetically diverse reductive dehalogenase-homologous genes in deep subseafloor sedimentary metagenomes.</title>
        <authorList>
            <person name="Kawai M."/>
            <person name="Futagami T."/>
            <person name="Toyoda A."/>
            <person name="Takaki Y."/>
            <person name="Nishi S."/>
            <person name="Hori S."/>
            <person name="Arai W."/>
            <person name="Tsubouchi T."/>
            <person name="Morono Y."/>
            <person name="Uchiyama I."/>
            <person name="Ito T."/>
            <person name="Fujiyama A."/>
            <person name="Inagaki F."/>
            <person name="Takami H."/>
        </authorList>
    </citation>
    <scope>NUCLEOTIDE SEQUENCE</scope>
    <source>
        <strain evidence="6">Expedition CK06-06</strain>
    </source>
</reference>
<evidence type="ECO:0000256" key="1">
    <source>
        <dbReference type="ARBA" id="ARBA00022490"/>
    </source>
</evidence>
<keyword evidence="1" id="KW-0963">Cytoplasm</keyword>
<keyword evidence="2" id="KW-0690">Ribosome biogenesis</keyword>
<proteinExistence type="inferred from homology"/>
<accession>X0SWT2</accession>
<dbReference type="CDD" id="cd16964">
    <property type="entry name" value="YqgF"/>
    <property type="match status" value="1"/>
</dbReference>
<comment type="caution">
    <text evidence="6">The sequence shown here is derived from an EMBL/GenBank/DDBJ whole genome shotgun (WGS) entry which is preliminary data.</text>
</comment>
<dbReference type="EMBL" id="BARS01005900">
    <property type="protein sequence ID" value="GAF80382.1"/>
    <property type="molecule type" value="Genomic_DNA"/>
</dbReference>
<gene>
    <name evidence="6" type="ORF">S01H1_11566</name>
</gene>
<organism evidence="6">
    <name type="scientific">marine sediment metagenome</name>
    <dbReference type="NCBI Taxonomy" id="412755"/>
    <lineage>
        <taxon>unclassified sequences</taxon>
        <taxon>metagenomes</taxon>
        <taxon>ecological metagenomes</taxon>
    </lineage>
</organism>
<dbReference type="InterPro" id="IPR006641">
    <property type="entry name" value="YqgF/RNaseH-like_dom"/>
</dbReference>
<dbReference type="HAMAP" id="MF_00651">
    <property type="entry name" value="Nuclease_YqgF"/>
    <property type="match status" value="1"/>
</dbReference>
<dbReference type="InterPro" id="IPR037027">
    <property type="entry name" value="YqgF/RNaseH-like_dom_sf"/>
</dbReference>
<dbReference type="GO" id="GO:0000967">
    <property type="term" value="P:rRNA 5'-end processing"/>
    <property type="evidence" value="ECO:0007669"/>
    <property type="project" value="TreeGrafter"/>
</dbReference>
<keyword evidence="3" id="KW-0540">Nuclease</keyword>
<protein>
    <recommendedName>
        <fullName evidence="5">YqgF/RNase H-like domain-containing protein</fullName>
    </recommendedName>
</protein>
<feature type="domain" description="YqgF/RNase H-like" evidence="5">
    <location>
        <begin position="6"/>
        <end position="106"/>
    </location>
</feature>
<dbReference type="InterPro" id="IPR005227">
    <property type="entry name" value="YqgF"/>
</dbReference>
<keyword evidence="4" id="KW-0378">Hydrolase</keyword>
<dbReference type="Gene3D" id="3.30.420.140">
    <property type="entry name" value="YqgF/RNase H-like domain"/>
    <property type="match status" value="1"/>
</dbReference>
<dbReference type="SMART" id="SM00732">
    <property type="entry name" value="YqgFc"/>
    <property type="match status" value="1"/>
</dbReference>
<sequence length="146" mass="16607">MERPDVRVLGLDYGRVRIGLALSDPRGVIAIPLEVYRRGSLEEDLRKMKNIIEEHRIRRIVVGLPLNMNGSEGPQALETRGFVEVLQGALDCPIEMWDERLTSRIAERAMLEGDLSRAKRKKHRDKIAACVMLQGYLDRMKLGGDQ</sequence>
<dbReference type="GO" id="GO:0005829">
    <property type="term" value="C:cytosol"/>
    <property type="evidence" value="ECO:0007669"/>
    <property type="project" value="TreeGrafter"/>
</dbReference>
<evidence type="ECO:0000256" key="2">
    <source>
        <dbReference type="ARBA" id="ARBA00022517"/>
    </source>
</evidence>
<dbReference type="PANTHER" id="PTHR33317">
    <property type="entry name" value="POLYNUCLEOTIDYL TRANSFERASE, RIBONUCLEASE H-LIKE SUPERFAMILY PROTEIN"/>
    <property type="match status" value="1"/>
</dbReference>
<evidence type="ECO:0000259" key="5">
    <source>
        <dbReference type="SMART" id="SM00732"/>
    </source>
</evidence>
<dbReference type="NCBIfam" id="TIGR00250">
    <property type="entry name" value="RNAse_H_YqgF"/>
    <property type="match status" value="1"/>
</dbReference>
<dbReference type="InterPro" id="IPR012337">
    <property type="entry name" value="RNaseH-like_sf"/>
</dbReference>